<evidence type="ECO:0000256" key="3">
    <source>
        <dbReference type="ARBA" id="ARBA00022670"/>
    </source>
</evidence>
<accession>A0A0C1V751</accession>
<dbReference type="EMBL" id="AWXV01000002">
    <property type="protein sequence ID" value="KIE64249.1"/>
    <property type="molecule type" value="Genomic_DNA"/>
</dbReference>
<evidence type="ECO:0000256" key="2">
    <source>
        <dbReference type="ARBA" id="ARBA00022475"/>
    </source>
</evidence>
<dbReference type="PANTHER" id="PTHR33695:SF1">
    <property type="entry name" value="LIPOPROTEIN SIGNAL PEPTIDASE"/>
    <property type="match status" value="1"/>
</dbReference>
<gene>
    <name evidence="10" type="ORF">P689_119220</name>
</gene>
<evidence type="ECO:0000256" key="6">
    <source>
        <dbReference type="ARBA" id="ARBA00022801"/>
    </source>
</evidence>
<dbReference type="GO" id="GO:0016020">
    <property type="term" value="C:membrane"/>
    <property type="evidence" value="ECO:0007669"/>
    <property type="project" value="InterPro"/>
</dbReference>
<evidence type="ECO:0000256" key="1">
    <source>
        <dbReference type="ARBA" id="ARBA00006139"/>
    </source>
</evidence>
<comment type="similarity">
    <text evidence="1 9">Belongs to the peptidase A8 family.</text>
</comment>
<sequence length="98" mass="11299">MFADVRKKFFHFLLCFITLFSLCTLFCHVFKEKSTQKKHVACSMIFAGALGNLVDRLIHGYIIDFIDVHLGKYHLPAFNLADVSIFLGEAMLAYEIFF</sequence>
<dbReference type="PROSITE" id="PS00855">
    <property type="entry name" value="SPASE_II"/>
    <property type="match status" value="1"/>
</dbReference>
<dbReference type="PRINTS" id="PR00781">
    <property type="entry name" value="LIPOSIGPTASE"/>
</dbReference>
<comment type="caution">
    <text evidence="10">The sequence shown here is derived from an EMBL/GenBank/DDBJ whole genome shotgun (WGS) entry which is preliminary data.</text>
</comment>
<name>A0A0C1V751_9ENTR</name>
<organism evidence="10 11">
    <name type="scientific">Candidatus Riesia pediculischaeffi PTSU</name>
    <dbReference type="NCBI Taxonomy" id="1401651"/>
    <lineage>
        <taxon>Bacteria</taxon>
        <taxon>Pseudomonadati</taxon>
        <taxon>Pseudomonadota</taxon>
        <taxon>Gammaproteobacteria</taxon>
        <taxon>Enterobacterales</taxon>
        <taxon>Enterobacteriaceae</taxon>
        <taxon>Candidatus Riesia</taxon>
    </lineage>
</organism>
<dbReference type="HOGENOM" id="CLU_083252_4_2_6"/>
<keyword evidence="10" id="KW-0449">Lipoprotein</keyword>
<evidence type="ECO:0000313" key="11">
    <source>
        <dbReference type="Proteomes" id="UP000054529"/>
    </source>
</evidence>
<keyword evidence="8" id="KW-0472">Membrane</keyword>
<evidence type="ECO:0000256" key="5">
    <source>
        <dbReference type="ARBA" id="ARBA00022750"/>
    </source>
</evidence>
<evidence type="ECO:0000256" key="7">
    <source>
        <dbReference type="ARBA" id="ARBA00022989"/>
    </source>
</evidence>
<evidence type="ECO:0000313" key="10">
    <source>
        <dbReference type="EMBL" id="KIE64249.1"/>
    </source>
</evidence>
<evidence type="ECO:0000256" key="9">
    <source>
        <dbReference type="RuleBase" id="RU004181"/>
    </source>
</evidence>
<proteinExistence type="inferred from homology"/>
<dbReference type="Proteomes" id="UP000054529">
    <property type="component" value="Unassembled WGS sequence"/>
</dbReference>
<keyword evidence="4" id="KW-0812">Transmembrane</keyword>
<dbReference type="PATRIC" id="fig|1401651.3.peg.244"/>
<evidence type="ECO:0000256" key="4">
    <source>
        <dbReference type="ARBA" id="ARBA00022692"/>
    </source>
</evidence>
<keyword evidence="3" id="KW-0645">Protease</keyword>
<dbReference type="GO" id="GO:0006508">
    <property type="term" value="P:proteolysis"/>
    <property type="evidence" value="ECO:0007669"/>
    <property type="project" value="UniProtKB-KW"/>
</dbReference>
<protein>
    <submittedName>
        <fullName evidence="10">Lipoprotein signal peptidase</fullName>
    </submittedName>
</protein>
<keyword evidence="7" id="KW-1133">Transmembrane helix</keyword>
<keyword evidence="5" id="KW-0064">Aspartyl protease</keyword>
<dbReference type="Pfam" id="PF01252">
    <property type="entry name" value="Peptidase_A8"/>
    <property type="match status" value="1"/>
</dbReference>
<keyword evidence="2" id="KW-1003">Cell membrane</keyword>
<dbReference type="AlphaFoldDB" id="A0A0C1V751"/>
<dbReference type="InterPro" id="IPR001872">
    <property type="entry name" value="Peptidase_A8"/>
</dbReference>
<evidence type="ECO:0000256" key="8">
    <source>
        <dbReference type="ARBA" id="ARBA00023136"/>
    </source>
</evidence>
<keyword evidence="6" id="KW-0378">Hydrolase</keyword>
<dbReference type="GO" id="GO:0004190">
    <property type="term" value="F:aspartic-type endopeptidase activity"/>
    <property type="evidence" value="ECO:0007669"/>
    <property type="project" value="UniProtKB-KW"/>
</dbReference>
<dbReference type="PANTHER" id="PTHR33695">
    <property type="entry name" value="LIPOPROTEIN SIGNAL PEPTIDASE"/>
    <property type="match status" value="1"/>
</dbReference>
<reference evidence="10 11" key="1">
    <citation type="journal article" date="2014" name="G3 (Bethesda)">
        <title>Genome sequence of Candidatus Riesia pediculischaeffi, endosymbiont of chimpanzee lice, and genomic comparison of recently acquired endosymbionts from human and chimpanzee lice.</title>
        <authorList>
            <person name="Boyd B.M."/>
            <person name="Allen J.M."/>
            <person name="de Crecy-Lagard V."/>
            <person name="Reed D.L."/>
        </authorList>
    </citation>
    <scope>NUCLEOTIDE SEQUENCE [LARGE SCALE GENOMIC DNA]</scope>
    <source>
        <strain evidence="10 11">PTSU</strain>
    </source>
</reference>